<reference evidence="8 9" key="1">
    <citation type="submission" date="2020-08" db="EMBL/GenBank/DDBJ databases">
        <title>Genomic Encyclopedia of Type Strains, Phase IV (KMG-IV): sequencing the most valuable type-strain genomes for metagenomic binning, comparative biology and taxonomic classification.</title>
        <authorList>
            <person name="Goeker M."/>
        </authorList>
    </citation>
    <scope>NUCLEOTIDE SEQUENCE [LARGE SCALE GENOMIC DNA]</scope>
    <source>
        <strain evidence="8 9">DSM 18233</strain>
    </source>
</reference>
<evidence type="ECO:0000256" key="6">
    <source>
        <dbReference type="ARBA" id="ARBA00037974"/>
    </source>
</evidence>
<evidence type="ECO:0000313" key="8">
    <source>
        <dbReference type="EMBL" id="MBB5192064.1"/>
    </source>
</evidence>
<protein>
    <recommendedName>
        <fullName evidence="3">Putative 8-amino-7-oxononanoate synthase</fullName>
        <ecNumber evidence="2">4.4.1.13</ecNumber>
    </recommendedName>
</protein>
<evidence type="ECO:0000259" key="7">
    <source>
        <dbReference type="Pfam" id="PF00155"/>
    </source>
</evidence>
<organism evidence="8 9">
    <name type="scientific">Silvimonas terrae</name>
    <dbReference type="NCBI Taxonomy" id="300266"/>
    <lineage>
        <taxon>Bacteria</taxon>
        <taxon>Pseudomonadati</taxon>
        <taxon>Pseudomonadota</taxon>
        <taxon>Betaproteobacteria</taxon>
        <taxon>Neisseriales</taxon>
        <taxon>Chitinibacteraceae</taxon>
        <taxon>Silvimonas</taxon>
    </lineage>
</organism>
<dbReference type="GO" id="GO:0030170">
    <property type="term" value="F:pyridoxal phosphate binding"/>
    <property type="evidence" value="ECO:0007669"/>
    <property type="project" value="InterPro"/>
</dbReference>
<evidence type="ECO:0000256" key="2">
    <source>
        <dbReference type="ARBA" id="ARBA00012224"/>
    </source>
</evidence>
<dbReference type="InterPro" id="IPR015424">
    <property type="entry name" value="PyrdxlP-dep_Trfase"/>
</dbReference>
<evidence type="ECO:0000256" key="1">
    <source>
        <dbReference type="ARBA" id="ARBA00001933"/>
    </source>
</evidence>
<dbReference type="EMBL" id="JACHHN010000005">
    <property type="protein sequence ID" value="MBB5192064.1"/>
    <property type="molecule type" value="Genomic_DNA"/>
</dbReference>
<keyword evidence="4" id="KW-0663">Pyridoxal phosphate</keyword>
<dbReference type="GO" id="GO:0047804">
    <property type="term" value="F:cysteine-S-conjugate beta-lyase activity"/>
    <property type="evidence" value="ECO:0007669"/>
    <property type="project" value="UniProtKB-EC"/>
</dbReference>
<dbReference type="NCBIfam" id="TIGR04350">
    <property type="entry name" value="C_S_lyase_PatB"/>
    <property type="match status" value="1"/>
</dbReference>
<name>A0A840RHL3_9NEIS</name>
<keyword evidence="9" id="KW-1185">Reference proteome</keyword>
<dbReference type="Gene3D" id="3.40.640.10">
    <property type="entry name" value="Type I PLP-dependent aspartate aminotransferase-like (Major domain)"/>
    <property type="match status" value="1"/>
</dbReference>
<dbReference type="Pfam" id="PF00155">
    <property type="entry name" value="Aminotran_1_2"/>
    <property type="match status" value="1"/>
</dbReference>
<dbReference type="CDD" id="cd00609">
    <property type="entry name" value="AAT_like"/>
    <property type="match status" value="1"/>
</dbReference>
<dbReference type="InterPro" id="IPR004839">
    <property type="entry name" value="Aminotransferase_I/II_large"/>
</dbReference>
<keyword evidence="5 8" id="KW-0456">Lyase</keyword>
<dbReference type="Gene3D" id="3.90.1150.10">
    <property type="entry name" value="Aspartate Aminotransferase, domain 1"/>
    <property type="match status" value="1"/>
</dbReference>
<evidence type="ECO:0000256" key="5">
    <source>
        <dbReference type="ARBA" id="ARBA00023239"/>
    </source>
</evidence>
<accession>A0A840RHL3</accession>
<dbReference type="InterPro" id="IPR027619">
    <property type="entry name" value="C-S_lyase_PatB-like"/>
</dbReference>
<proteinExistence type="inferred from homology"/>
<dbReference type="EC" id="4.4.1.13" evidence="2"/>
<dbReference type="RefSeq" id="WP_184101671.1">
    <property type="nucleotide sequence ID" value="NZ_JACHHN010000005.1"/>
</dbReference>
<dbReference type="PANTHER" id="PTHR43525:SF1">
    <property type="entry name" value="PROTEIN MALY"/>
    <property type="match status" value="1"/>
</dbReference>
<feature type="domain" description="Aminotransferase class I/classII large" evidence="7">
    <location>
        <begin position="24"/>
        <end position="374"/>
    </location>
</feature>
<evidence type="ECO:0000256" key="3">
    <source>
        <dbReference type="ARBA" id="ARBA00021531"/>
    </source>
</evidence>
<comment type="cofactor">
    <cofactor evidence="1">
        <name>pyridoxal 5'-phosphate</name>
        <dbReference type="ChEBI" id="CHEBI:597326"/>
    </cofactor>
</comment>
<dbReference type="AlphaFoldDB" id="A0A840RHL3"/>
<comment type="similarity">
    <text evidence="6">Belongs to the class-II pyridoxal-phosphate-dependent aminotransferase family. MalY/PatB cystathionine beta-lyase subfamily.</text>
</comment>
<dbReference type="InterPro" id="IPR015422">
    <property type="entry name" value="PyrdxlP-dep_Trfase_small"/>
</dbReference>
<gene>
    <name evidence="8" type="ORF">HNQ50_002801</name>
</gene>
<dbReference type="Proteomes" id="UP000543030">
    <property type="component" value="Unassembled WGS sequence"/>
</dbReference>
<evidence type="ECO:0000313" key="9">
    <source>
        <dbReference type="Proteomes" id="UP000543030"/>
    </source>
</evidence>
<sequence>MFDFDTVINRRDSDSTKWRKYGEDVLPLWVADMDFASPPAITEALQARVAHGVFGYPDPQASLVQTLVMAMQRDYHWQIQPDWLVPLPGLVVGLNVACRATGSHDDPVLTATPVYPPFMSAPVLSQRRLVRVPMLEADTADGAHWAWDIDQLVSSLGPGNNTLMLCHPHNPVGRVWRTEELLQLAAVAQRHDMIVVSDEIHCDLILDAEHKHVPFAALSEDAAQRSITLMAPSKTYNVPGLGCSFAIIPNPALRKRFADVMRGIVPHVNIFGYVACEAAYRDGVAWRAQLLDILRRNRDLVMQQLDGYQGLRVTRPEATYLAWVDCRATGIEDPAAFFEAAGVGLSSGADFGLKGFVRLNFGCALGTLQEALHRMREALANRAS</sequence>
<dbReference type="InterPro" id="IPR015421">
    <property type="entry name" value="PyrdxlP-dep_Trfase_major"/>
</dbReference>
<evidence type="ECO:0000256" key="4">
    <source>
        <dbReference type="ARBA" id="ARBA00022898"/>
    </source>
</evidence>
<dbReference type="PANTHER" id="PTHR43525">
    <property type="entry name" value="PROTEIN MALY"/>
    <property type="match status" value="1"/>
</dbReference>
<dbReference type="InterPro" id="IPR051798">
    <property type="entry name" value="Class-II_PLP-Dep_Aminotrans"/>
</dbReference>
<comment type="caution">
    <text evidence="8">The sequence shown here is derived from an EMBL/GenBank/DDBJ whole genome shotgun (WGS) entry which is preliminary data.</text>
</comment>
<dbReference type="SUPFAM" id="SSF53383">
    <property type="entry name" value="PLP-dependent transferases"/>
    <property type="match status" value="1"/>
</dbReference>